<sequence length="457" mass="52299">MSLYKVIITLSSISIVLLGILLFFHLGVIEWVKRAAPYYRKKPKRHDVALIWTISCLFVLNVTGVTYASLWHGTKFYSRYDGLIFCDIFSRVQAFASIGVMCGVTAVLRNLYELIRLQGPSLSRIPGKHAWKGYLVDLSICAAFPIIQSPLLYLVQVRRYIIVENIGCSLLLSDSWLSLLLYYIWFAIWALIAAVYAILTIRLFFSRDDDLDNVFVTIEIGITKSYFIKILIFCVVVILGELPVSLYLVVLRCKSVTVQPYSFAETHENFNVINFVRYQPSNYVDRWLWSGFAIVAFLTLGTSREPRMVYMHILDKLRLGWIVRDNKVRFKSWFTRNKKKEACITPNYGREDVRVHSERKNYGSDEYNEYVSGTISSSTAHSNNSNGNEGNGGASPDRMSTLNGNEFSYTLYANNSPADGQSPTSLMNNNVTTENDITKYDWSPVNYGFEHTSQQRR</sequence>
<keyword evidence="5 11" id="KW-1133">Transmembrane helix</keyword>
<dbReference type="GO" id="GO:0005886">
    <property type="term" value="C:plasma membrane"/>
    <property type="evidence" value="ECO:0007669"/>
    <property type="project" value="TreeGrafter"/>
</dbReference>
<evidence type="ECO:0000256" key="3">
    <source>
        <dbReference type="ARBA" id="ARBA00022507"/>
    </source>
</evidence>
<evidence type="ECO:0000256" key="4">
    <source>
        <dbReference type="ARBA" id="ARBA00022692"/>
    </source>
</evidence>
<feature type="region of interest" description="Disordered" evidence="10">
    <location>
        <begin position="411"/>
        <end position="430"/>
    </location>
</feature>
<evidence type="ECO:0000313" key="12">
    <source>
        <dbReference type="EMBL" id="CDO51159.1"/>
    </source>
</evidence>
<keyword evidence="3" id="KW-0589">Pheromone response</keyword>
<feature type="transmembrane region" description="Helical" evidence="11">
    <location>
        <begin position="49"/>
        <end position="72"/>
    </location>
</feature>
<evidence type="ECO:0000256" key="7">
    <source>
        <dbReference type="ARBA" id="ARBA00023136"/>
    </source>
</evidence>
<dbReference type="Pfam" id="PF02076">
    <property type="entry name" value="STE3"/>
    <property type="match status" value="1"/>
</dbReference>
<keyword evidence="8 12" id="KW-0675">Receptor</keyword>
<dbReference type="Proteomes" id="UP000242525">
    <property type="component" value="Unassembled WGS sequence"/>
</dbReference>
<feature type="transmembrane region" description="Helical" evidence="11">
    <location>
        <begin position="287"/>
        <end position="303"/>
    </location>
</feature>
<evidence type="ECO:0000256" key="2">
    <source>
        <dbReference type="ARBA" id="ARBA00011085"/>
    </source>
</evidence>
<organism evidence="12 13">
    <name type="scientific">Geotrichum candidum</name>
    <name type="common">Oospora lactis</name>
    <name type="synonym">Dipodascus geotrichum</name>
    <dbReference type="NCBI Taxonomy" id="1173061"/>
    <lineage>
        <taxon>Eukaryota</taxon>
        <taxon>Fungi</taxon>
        <taxon>Dikarya</taxon>
        <taxon>Ascomycota</taxon>
        <taxon>Saccharomycotina</taxon>
        <taxon>Dipodascomycetes</taxon>
        <taxon>Dipodascales</taxon>
        <taxon>Dipodascaceae</taxon>
        <taxon>Geotrichum</taxon>
    </lineage>
</organism>
<evidence type="ECO:0000313" key="13">
    <source>
        <dbReference type="Proteomes" id="UP000242525"/>
    </source>
</evidence>
<dbReference type="OrthoDB" id="2874149at2759"/>
<accession>A0A0J9YHB0</accession>
<feature type="transmembrane region" description="Helical" evidence="11">
    <location>
        <begin position="226"/>
        <end position="250"/>
    </location>
</feature>
<dbReference type="EMBL" id="CCBN010000001">
    <property type="protein sequence ID" value="CDO51159.1"/>
    <property type="molecule type" value="Genomic_DNA"/>
</dbReference>
<keyword evidence="7 11" id="KW-0472">Membrane</keyword>
<dbReference type="GO" id="GO:0000750">
    <property type="term" value="P:pheromone-dependent signal transduction involved in conjugation with cellular fusion"/>
    <property type="evidence" value="ECO:0007669"/>
    <property type="project" value="TreeGrafter"/>
</dbReference>
<feature type="transmembrane region" description="Helical" evidence="11">
    <location>
        <begin position="133"/>
        <end position="155"/>
    </location>
</feature>
<keyword evidence="6" id="KW-0297">G-protein coupled receptor</keyword>
<keyword evidence="13" id="KW-1185">Reference proteome</keyword>
<dbReference type="PANTHER" id="PTHR28097:SF1">
    <property type="entry name" value="PHEROMONE A FACTOR RECEPTOR"/>
    <property type="match status" value="1"/>
</dbReference>
<evidence type="ECO:0000256" key="1">
    <source>
        <dbReference type="ARBA" id="ARBA00004141"/>
    </source>
</evidence>
<evidence type="ECO:0000256" key="9">
    <source>
        <dbReference type="ARBA" id="ARBA00023224"/>
    </source>
</evidence>
<comment type="caution">
    <text evidence="12">The sequence shown here is derived from an EMBL/GenBank/DDBJ whole genome shotgun (WGS) entry which is preliminary data.</text>
</comment>
<name>A0A0J9YHB0_GEOCN</name>
<reference evidence="12" key="1">
    <citation type="submission" date="2014-03" db="EMBL/GenBank/DDBJ databases">
        <authorList>
            <person name="Casaregola S."/>
        </authorList>
    </citation>
    <scope>NUCLEOTIDE SEQUENCE [LARGE SCALE GENOMIC DNA]</scope>
    <source>
        <strain evidence="12">CLIB 918</strain>
    </source>
</reference>
<evidence type="ECO:0000256" key="5">
    <source>
        <dbReference type="ARBA" id="ARBA00022989"/>
    </source>
</evidence>
<protein>
    <submittedName>
        <fullName evidence="12">Similar to Saccharomyces cerevisiae YKL178C STE3 Receptor for a factor pheromone</fullName>
    </submittedName>
</protein>
<comment type="subcellular location">
    <subcellularLocation>
        <location evidence="1">Membrane</location>
        <topology evidence="1">Multi-pass membrane protein</topology>
    </subcellularLocation>
</comment>
<evidence type="ECO:0000256" key="8">
    <source>
        <dbReference type="ARBA" id="ARBA00023170"/>
    </source>
</evidence>
<dbReference type="PANTHER" id="PTHR28097">
    <property type="entry name" value="PHEROMONE A FACTOR RECEPTOR"/>
    <property type="match status" value="1"/>
</dbReference>
<keyword evidence="4 11" id="KW-0812">Transmembrane</keyword>
<feature type="transmembrane region" description="Helical" evidence="11">
    <location>
        <begin position="180"/>
        <end position="205"/>
    </location>
</feature>
<evidence type="ECO:0000256" key="11">
    <source>
        <dbReference type="SAM" id="Phobius"/>
    </source>
</evidence>
<dbReference type="GO" id="GO:0004932">
    <property type="term" value="F:mating-type factor pheromone receptor activity"/>
    <property type="evidence" value="ECO:0007669"/>
    <property type="project" value="InterPro"/>
</dbReference>
<feature type="transmembrane region" description="Helical" evidence="11">
    <location>
        <begin position="92"/>
        <end position="112"/>
    </location>
</feature>
<proteinExistence type="inferred from homology"/>
<comment type="similarity">
    <text evidence="2">Belongs to the G-protein coupled receptor 4 family.</text>
</comment>
<evidence type="ECO:0000256" key="6">
    <source>
        <dbReference type="ARBA" id="ARBA00023040"/>
    </source>
</evidence>
<gene>
    <name evidence="12" type="ORF">BN980_GECA01s01748g</name>
</gene>
<dbReference type="PRINTS" id="PR00899">
    <property type="entry name" value="GPCRSTE3"/>
</dbReference>
<dbReference type="InterPro" id="IPR001499">
    <property type="entry name" value="GPCR_STE3"/>
</dbReference>
<feature type="transmembrane region" description="Helical" evidence="11">
    <location>
        <begin position="6"/>
        <end position="28"/>
    </location>
</feature>
<keyword evidence="9" id="KW-0807">Transducer</keyword>
<evidence type="ECO:0000256" key="10">
    <source>
        <dbReference type="SAM" id="MobiDB-lite"/>
    </source>
</evidence>
<dbReference type="AlphaFoldDB" id="A0A0J9YHB0"/>
<feature type="region of interest" description="Disordered" evidence="10">
    <location>
        <begin position="375"/>
        <end position="400"/>
    </location>
</feature>